<comment type="pathway">
    <text evidence="1 6">Carbohydrate biosynthesis; dTDP-L-rhamnose biosynthesis.</text>
</comment>
<evidence type="ECO:0000256" key="4">
    <source>
        <dbReference type="ARBA" id="ARBA00017099"/>
    </source>
</evidence>
<gene>
    <name evidence="8" type="primary">rfbD</name>
    <name evidence="8" type="ORF">ACFQ0F_08130</name>
</gene>
<keyword evidence="6 8" id="KW-0560">Oxidoreductase</keyword>
<evidence type="ECO:0000256" key="6">
    <source>
        <dbReference type="RuleBase" id="RU364082"/>
    </source>
</evidence>
<comment type="similarity">
    <text evidence="2 6">Belongs to the dTDP-4-dehydrorhamnose reductase family.</text>
</comment>
<dbReference type="CDD" id="cd05254">
    <property type="entry name" value="dTDP_HR_like_SDR_e"/>
    <property type="match status" value="1"/>
</dbReference>
<dbReference type="InterPro" id="IPR029903">
    <property type="entry name" value="RmlD-like-bd"/>
</dbReference>
<dbReference type="Gene3D" id="3.90.25.10">
    <property type="entry name" value="UDP-galactose 4-epimerase, domain 1"/>
    <property type="match status" value="1"/>
</dbReference>
<dbReference type="RefSeq" id="WP_379070990.1">
    <property type="nucleotide sequence ID" value="NZ_JBHTIT010000001.1"/>
</dbReference>
<name>A0ABW3HGH8_9GAMM</name>
<dbReference type="NCBIfam" id="NF007440">
    <property type="entry name" value="PRK09987.1"/>
    <property type="match status" value="1"/>
</dbReference>
<feature type="domain" description="RmlD-like substrate binding" evidence="7">
    <location>
        <begin position="1"/>
        <end position="289"/>
    </location>
</feature>
<keyword evidence="6" id="KW-0521">NADP</keyword>
<comment type="function">
    <text evidence="6">Catalyzes the reduction of dTDP-6-deoxy-L-lyxo-4-hexulose to yield dTDP-L-rhamnose.</text>
</comment>
<dbReference type="Proteomes" id="UP001597044">
    <property type="component" value="Unassembled WGS sequence"/>
</dbReference>
<organism evidence="8 9">
    <name type="scientific">Paraperlucidibaca wandonensis</name>
    <dbReference type="NCBI Taxonomy" id="1268273"/>
    <lineage>
        <taxon>Bacteria</taxon>
        <taxon>Pseudomonadati</taxon>
        <taxon>Pseudomonadota</taxon>
        <taxon>Gammaproteobacteria</taxon>
        <taxon>Moraxellales</taxon>
        <taxon>Moraxellaceae</taxon>
        <taxon>Paraperlucidibaca</taxon>
    </lineage>
</organism>
<dbReference type="SUPFAM" id="SSF51735">
    <property type="entry name" value="NAD(P)-binding Rossmann-fold domains"/>
    <property type="match status" value="1"/>
</dbReference>
<dbReference type="PANTHER" id="PTHR10491:SF4">
    <property type="entry name" value="METHIONINE ADENOSYLTRANSFERASE 2 SUBUNIT BETA"/>
    <property type="match status" value="1"/>
</dbReference>
<keyword evidence="9" id="KW-1185">Reference proteome</keyword>
<dbReference type="NCBIfam" id="TIGR01214">
    <property type="entry name" value="rmlD"/>
    <property type="match status" value="1"/>
</dbReference>
<accession>A0ABW3HGH8</accession>
<evidence type="ECO:0000256" key="1">
    <source>
        <dbReference type="ARBA" id="ARBA00004781"/>
    </source>
</evidence>
<evidence type="ECO:0000313" key="8">
    <source>
        <dbReference type="EMBL" id="MFD0950352.1"/>
    </source>
</evidence>
<reference evidence="9" key="1">
    <citation type="journal article" date="2019" name="Int. J. Syst. Evol. Microbiol.">
        <title>The Global Catalogue of Microorganisms (GCM) 10K type strain sequencing project: providing services to taxonomists for standard genome sequencing and annotation.</title>
        <authorList>
            <consortium name="The Broad Institute Genomics Platform"/>
            <consortium name="The Broad Institute Genome Sequencing Center for Infectious Disease"/>
            <person name="Wu L."/>
            <person name="Ma J."/>
        </authorList>
    </citation>
    <scope>NUCLEOTIDE SEQUENCE [LARGE SCALE GENOMIC DNA]</scope>
    <source>
        <strain evidence="9">CCUG 63419</strain>
    </source>
</reference>
<comment type="caution">
    <text evidence="8">The sequence shown here is derived from an EMBL/GenBank/DDBJ whole genome shotgun (WGS) entry which is preliminary data.</text>
</comment>
<comment type="cofactor">
    <cofactor evidence="6">
        <name>Mg(2+)</name>
        <dbReference type="ChEBI" id="CHEBI:18420"/>
    </cofactor>
    <text evidence="6">Binds 1 Mg(2+) ion per monomer.</text>
</comment>
<evidence type="ECO:0000256" key="3">
    <source>
        <dbReference type="ARBA" id="ARBA00012929"/>
    </source>
</evidence>
<dbReference type="Pfam" id="PF04321">
    <property type="entry name" value="RmlD_sub_bind"/>
    <property type="match status" value="1"/>
</dbReference>
<evidence type="ECO:0000256" key="2">
    <source>
        <dbReference type="ARBA" id="ARBA00010944"/>
    </source>
</evidence>
<dbReference type="EC" id="1.1.1.133" evidence="3 6"/>
<proteinExistence type="inferred from homology"/>
<dbReference type="GO" id="GO:0008831">
    <property type="term" value="F:dTDP-4-dehydrorhamnose reductase activity"/>
    <property type="evidence" value="ECO:0007669"/>
    <property type="project" value="UniProtKB-EC"/>
</dbReference>
<dbReference type="InterPro" id="IPR005913">
    <property type="entry name" value="dTDP_dehydrorham_reduct"/>
</dbReference>
<evidence type="ECO:0000256" key="5">
    <source>
        <dbReference type="ARBA" id="ARBA00048200"/>
    </source>
</evidence>
<dbReference type="InterPro" id="IPR036291">
    <property type="entry name" value="NAD(P)-bd_dom_sf"/>
</dbReference>
<sequence length="300" mass="31942">MKILITGANGQVGHALTQRLASLGEVIALDRQGADLSKPEGLVAVLDAHRPDWIINAAAYTAVDKAESEQDLANEINTKAPGVMAAWAEKHGARLVHYSTDYVFDGQLDRPYREDDATAPLNVYGATKLAGEQAILATKAQAWVFRTTWVFAAHGANFLKTMLRLGQERDALSVVNDQIGAPTSASWIAEVTARLIEAENTPATGVYHLAAAGSTHWQGYAQFVLSEAQRLGVSLKVSPEQVAGIPSSAYPTPAQRPMNSRLNSDALMGALGLSAPDWRTDVAQVTAELVGQAKSSSKGV</sequence>
<dbReference type="EMBL" id="JBHTIT010000001">
    <property type="protein sequence ID" value="MFD0950352.1"/>
    <property type="molecule type" value="Genomic_DNA"/>
</dbReference>
<dbReference type="Gene3D" id="3.40.50.720">
    <property type="entry name" value="NAD(P)-binding Rossmann-like Domain"/>
    <property type="match status" value="1"/>
</dbReference>
<evidence type="ECO:0000313" key="9">
    <source>
        <dbReference type="Proteomes" id="UP001597044"/>
    </source>
</evidence>
<dbReference type="PANTHER" id="PTHR10491">
    <property type="entry name" value="DTDP-4-DEHYDRORHAMNOSE REDUCTASE"/>
    <property type="match status" value="1"/>
</dbReference>
<evidence type="ECO:0000259" key="7">
    <source>
        <dbReference type="Pfam" id="PF04321"/>
    </source>
</evidence>
<comment type="catalytic activity">
    <reaction evidence="5 6">
        <text>dTDP-beta-L-rhamnose + NADP(+) = dTDP-4-dehydro-beta-L-rhamnose + NADPH + H(+)</text>
        <dbReference type="Rhea" id="RHEA:21796"/>
        <dbReference type="ChEBI" id="CHEBI:15378"/>
        <dbReference type="ChEBI" id="CHEBI:57510"/>
        <dbReference type="ChEBI" id="CHEBI:57783"/>
        <dbReference type="ChEBI" id="CHEBI:58349"/>
        <dbReference type="ChEBI" id="CHEBI:62830"/>
        <dbReference type="EC" id="1.1.1.133"/>
    </reaction>
</comment>
<protein>
    <recommendedName>
        <fullName evidence="4 6">dTDP-4-dehydrorhamnose reductase</fullName>
        <ecNumber evidence="3 6">1.1.1.133</ecNumber>
    </recommendedName>
</protein>